<reference evidence="8 9" key="1">
    <citation type="journal article" date="2020" name="Int. J. Syst. Evol. Microbiol.">
        <title>Novel acetic acid bacteria from cider fermentations: Acetobacter conturbans sp. nov. and Acetobacter fallax sp. nov.</title>
        <authorList>
            <person name="Sombolestani A.S."/>
            <person name="Cleenwerck I."/>
            <person name="Cnockaert M."/>
            <person name="Borremans W."/>
            <person name="Wieme A.D."/>
            <person name="De Vuyst L."/>
            <person name="Vandamme P."/>
        </authorList>
    </citation>
    <scope>NUCLEOTIDE SEQUENCE [LARGE SCALE GENOMIC DNA]</scope>
    <source>
        <strain evidence="8 9">LMG 1637</strain>
    </source>
</reference>
<dbReference type="Proteomes" id="UP000615326">
    <property type="component" value="Unassembled WGS sequence"/>
</dbReference>
<name>A0ABX0K7X2_9PROT</name>
<dbReference type="PANTHER" id="PTHR30041:SF5">
    <property type="entry name" value="ARSENATE REDUCTASE-RELATED"/>
    <property type="match status" value="1"/>
</dbReference>
<dbReference type="RefSeq" id="WP_173576492.1">
    <property type="nucleotide sequence ID" value="NZ_WOSW01000005.1"/>
</dbReference>
<evidence type="ECO:0000313" key="8">
    <source>
        <dbReference type="EMBL" id="NHO31898.1"/>
    </source>
</evidence>
<comment type="similarity">
    <text evidence="1 6 7">Belongs to the ArsC family.</text>
</comment>
<protein>
    <recommendedName>
        <fullName evidence="5 7">Arsenate reductase</fullName>
        <ecNumber evidence="4 7">1.20.4.1</ecNumber>
    </recommendedName>
</protein>
<evidence type="ECO:0000313" key="9">
    <source>
        <dbReference type="Proteomes" id="UP000615326"/>
    </source>
</evidence>
<dbReference type="EMBL" id="WOSW01000005">
    <property type="protein sequence ID" value="NHO31898.1"/>
    <property type="molecule type" value="Genomic_DNA"/>
</dbReference>
<evidence type="ECO:0000256" key="1">
    <source>
        <dbReference type="ARBA" id="ARBA00007198"/>
    </source>
</evidence>
<dbReference type="EC" id="1.20.4.1" evidence="4 7"/>
<organism evidence="8 9">
    <name type="scientific">Acetobacter fallax</name>
    <dbReference type="NCBI Taxonomy" id="1737473"/>
    <lineage>
        <taxon>Bacteria</taxon>
        <taxon>Pseudomonadati</taxon>
        <taxon>Pseudomonadota</taxon>
        <taxon>Alphaproteobacteria</taxon>
        <taxon>Acetobacterales</taxon>
        <taxon>Acetobacteraceae</taxon>
        <taxon>Acetobacter</taxon>
    </lineage>
</organism>
<proteinExistence type="inferred from homology"/>
<dbReference type="InterPro" id="IPR036249">
    <property type="entry name" value="Thioredoxin-like_sf"/>
</dbReference>
<comment type="caution">
    <text evidence="8">The sequence shown here is derived from an EMBL/GenBank/DDBJ whole genome shotgun (WGS) entry which is preliminary data.</text>
</comment>
<dbReference type="InterPro" id="IPR006660">
    <property type="entry name" value="Arsenate_reductase-like"/>
</dbReference>
<dbReference type="InterPro" id="IPR006659">
    <property type="entry name" value="Arsenate_reductase"/>
</dbReference>
<evidence type="ECO:0000256" key="7">
    <source>
        <dbReference type="RuleBase" id="RU362029"/>
    </source>
</evidence>
<evidence type="ECO:0000256" key="4">
    <source>
        <dbReference type="ARBA" id="ARBA00038969"/>
    </source>
</evidence>
<evidence type="ECO:0000256" key="3">
    <source>
        <dbReference type="ARBA" id="ARBA00023002"/>
    </source>
</evidence>
<evidence type="ECO:0000256" key="5">
    <source>
        <dbReference type="ARBA" id="ARBA00039879"/>
    </source>
</evidence>
<dbReference type="CDD" id="cd03034">
    <property type="entry name" value="ArsC_ArsC"/>
    <property type="match status" value="1"/>
</dbReference>
<dbReference type="SUPFAM" id="SSF52833">
    <property type="entry name" value="Thioredoxin-like"/>
    <property type="match status" value="1"/>
</dbReference>
<dbReference type="NCBIfam" id="TIGR00014">
    <property type="entry name" value="arsC"/>
    <property type="match status" value="1"/>
</dbReference>
<dbReference type="PANTHER" id="PTHR30041">
    <property type="entry name" value="ARSENATE REDUCTASE"/>
    <property type="match status" value="1"/>
</dbReference>
<dbReference type="PROSITE" id="PS51353">
    <property type="entry name" value="ARSC"/>
    <property type="match status" value="1"/>
</dbReference>
<dbReference type="Pfam" id="PF03960">
    <property type="entry name" value="ArsC"/>
    <property type="match status" value="1"/>
</dbReference>
<gene>
    <name evidence="8" type="primary">arsC</name>
    <name evidence="8" type="ORF">GOB84_04840</name>
</gene>
<evidence type="ECO:0000256" key="2">
    <source>
        <dbReference type="ARBA" id="ARBA00022849"/>
    </source>
</evidence>
<dbReference type="Gene3D" id="3.40.30.10">
    <property type="entry name" value="Glutaredoxin"/>
    <property type="match status" value="1"/>
</dbReference>
<comment type="catalytic activity">
    <reaction evidence="7">
        <text>[glutaredoxin]-dithiol + arsenate + glutathione + H(+) = glutathionyl-S-S-[glutaredoxin] + arsenite + H2O</text>
        <dbReference type="Rhea" id="RHEA:22016"/>
        <dbReference type="Rhea" id="RHEA-COMP:10729"/>
        <dbReference type="Rhea" id="RHEA-COMP:17668"/>
        <dbReference type="ChEBI" id="CHEBI:15377"/>
        <dbReference type="ChEBI" id="CHEBI:15378"/>
        <dbReference type="ChEBI" id="CHEBI:29242"/>
        <dbReference type="ChEBI" id="CHEBI:29950"/>
        <dbReference type="ChEBI" id="CHEBI:48597"/>
        <dbReference type="ChEBI" id="CHEBI:57925"/>
        <dbReference type="ChEBI" id="CHEBI:146199"/>
        <dbReference type="EC" id="1.20.4.1"/>
    </reaction>
</comment>
<sequence length="140" mass="15307">MTVTIYHNPACGTSRNVLALIRNSGEEPRIIEYLKTPPSRAELVDLIARMGVPVRAVLREKGTPFHELGLDNPALSDDTLIDAMIAHPILINRPIVVTPLGVKLCRPSEVVLDILPTPQKGAFAREDGEKIVDEAGKRIV</sequence>
<evidence type="ECO:0000256" key="6">
    <source>
        <dbReference type="PROSITE-ProRule" id="PRU01282"/>
    </source>
</evidence>
<keyword evidence="9" id="KW-1185">Reference proteome</keyword>
<keyword evidence="2" id="KW-0059">Arsenical resistance</keyword>
<accession>A0ABX0K7X2</accession>
<keyword evidence="3 7" id="KW-0560">Oxidoreductase</keyword>
<dbReference type="GO" id="GO:0008794">
    <property type="term" value="F:arsenate reductase (glutaredoxin) activity"/>
    <property type="evidence" value="ECO:0007669"/>
    <property type="project" value="UniProtKB-EC"/>
</dbReference>